<dbReference type="SUPFAM" id="SSF103473">
    <property type="entry name" value="MFS general substrate transporter"/>
    <property type="match status" value="1"/>
</dbReference>
<reference evidence="8 9" key="1">
    <citation type="submission" date="2019-06" db="EMBL/GenBank/DDBJ databases">
        <title>Sequencing the genomes of 1000 actinobacteria strains.</title>
        <authorList>
            <person name="Klenk H.-P."/>
        </authorList>
    </citation>
    <scope>NUCLEOTIDE SEQUENCE [LARGE SCALE GENOMIC DNA]</scope>
    <source>
        <strain evidence="8 9">DSM 102200</strain>
    </source>
</reference>
<dbReference type="InterPro" id="IPR036259">
    <property type="entry name" value="MFS_trans_sf"/>
</dbReference>
<evidence type="ECO:0000256" key="5">
    <source>
        <dbReference type="ARBA" id="ARBA00023136"/>
    </source>
</evidence>
<dbReference type="EMBL" id="VFOZ01000001">
    <property type="protein sequence ID" value="TQL99145.1"/>
    <property type="molecule type" value="Genomic_DNA"/>
</dbReference>
<dbReference type="Pfam" id="PF07690">
    <property type="entry name" value="MFS_1"/>
    <property type="match status" value="1"/>
</dbReference>
<organism evidence="8 9">
    <name type="scientific">Actinoallomurus bryophytorum</name>
    <dbReference type="NCBI Taxonomy" id="1490222"/>
    <lineage>
        <taxon>Bacteria</taxon>
        <taxon>Bacillati</taxon>
        <taxon>Actinomycetota</taxon>
        <taxon>Actinomycetes</taxon>
        <taxon>Streptosporangiales</taxon>
        <taxon>Thermomonosporaceae</taxon>
        <taxon>Actinoallomurus</taxon>
    </lineage>
</organism>
<feature type="transmembrane region" description="Helical" evidence="7">
    <location>
        <begin position="376"/>
        <end position="394"/>
    </location>
</feature>
<keyword evidence="4 7" id="KW-1133">Transmembrane helix</keyword>
<feature type="transmembrane region" description="Helical" evidence="7">
    <location>
        <begin position="12"/>
        <end position="34"/>
    </location>
</feature>
<feature type="region of interest" description="Disordered" evidence="6">
    <location>
        <begin position="427"/>
        <end position="464"/>
    </location>
</feature>
<dbReference type="InterPro" id="IPR011701">
    <property type="entry name" value="MFS"/>
</dbReference>
<dbReference type="AlphaFoldDB" id="A0A543CPW8"/>
<evidence type="ECO:0000256" key="7">
    <source>
        <dbReference type="SAM" id="Phobius"/>
    </source>
</evidence>
<evidence type="ECO:0000256" key="1">
    <source>
        <dbReference type="ARBA" id="ARBA00004651"/>
    </source>
</evidence>
<evidence type="ECO:0000256" key="2">
    <source>
        <dbReference type="ARBA" id="ARBA00022475"/>
    </source>
</evidence>
<keyword evidence="3 7" id="KW-0812">Transmembrane</keyword>
<dbReference type="RefSeq" id="WP_221640145.1">
    <property type="nucleotide sequence ID" value="NZ_VFOZ01000001.1"/>
</dbReference>
<dbReference type="GO" id="GO:0005886">
    <property type="term" value="C:plasma membrane"/>
    <property type="evidence" value="ECO:0007669"/>
    <property type="project" value="UniProtKB-SubCell"/>
</dbReference>
<protein>
    <submittedName>
        <fullName evidence="8">Putative MFS family arabinose efflux permease</fullName>
    </submittedName>
</protein>
<proteinExistence type="predicted"/>
<feature type="transmembrane region" description="Helical" evidence="7">
    <location>
        <begin position="40"/>
        <end position="61"/>
    </location>
</feature>
<gene>
    <name evidence="8" type="ORF">FB559_4801</name>
</gene>
<feature type="transmembrane region" description="Helical" evidence="7">
    <location>
        <begin position="253"/>
        <end position="274"/>
    </location>
</feature>
<dbReference type="CDD" id="cd06173">
    <property type="entry name" value="MFS_MefA_like"/>
    <property type="match status" value="1"/>
</dbReference>
<keyword evidence="2" id="KW-1003">Cell membrane</keyword>
<keyword evidence="9" id="KW-1185">Reference proteome</keyword>
<dbReference type="Proteomes" id="UP000316096">
    <property type="component" value="Unassembled WGS sequence"/>
</dbReference>
<comment type="subcellular location">
    <subcellularLocation>
        <location evidence="1">Cell membrane</location>
        <topology evidence="1">Multi-pass membrane protein</topology>
    </subcellularLocation>
</comment>
<sequence length="464" mass="48843">MRVRLGRDFGRLWSAYAVSTYGTWIAFGAFPLIAVRVLNAPAFAVSLLEAAGLAVAAIVAFPLGPWVEHRAKRPVMVAMDLIRFVAMASVPVAYVLGVLSYGQLLVVSVISGTASIAFTAASGAYLKHLVRGDHLLVASGRFEGTSWVATAAGPPLGGALIGLLGPVITVMADALSYLLSALGVLRIRGGDVATPRDRATGLRAADLLAGWRFILRDRALRRLFLNSILVSGLIMATAPLLSVLLLGRYHFPAWQYGLAFGIPALGGFAGARLSARLVTRYGRHRVMIVFGRLRSLFPLGLAFIRPGVSGLLTVIIVEGLLITCMGVFNPIYATERLRRTPADHAAQVLSTWSVSSKLLQAALMVIWGVLATLTGPLTAITMSGVLLLATPLLLPRRTHLSGPECRGVAPGGGPDPGVHDVTCVGERAAGQRPEPAGGAGHDDGLRHGWTPGIRSDEADDAAAV</sequence>
<evidence type="ECO:0000313" key="9">
    <source>
        <dbReference type="Proteomes" id="UP000316096"/>
    </source>
</evidence>
<evidence type="ECO:0000256" key="3">
    <source>
        <dbReference type="ARBA" id="ARBA00022692"/>
    </source>
</evidence>
<name>A0A543CPW8_9ACTN</name>
<evidence type="ECO:0000313" key="8">
    <source>
        <dbReference type="EMBL" id="TQL99145.1"/>
    </source>
</evidence>
<evidence type="ECO:0000256" key="6">
    <source>
        <dbReference type="SAM" id="MobiDB-lite"/>
    </source>
</evidence>
<keyword evidence="5 7" id="KW-0472">Membrane</keyword>
<dbReference type="GO" id="GO:0022857">
    <property type="term" value="F:transmembrane transporter activity"/>
    <property type="evidence" value="ECO:0007669"/>
    <property type="project" value="InterPro"/>
</dbReference>
<feature type="transmembrane region" description="Helical" evidence="7">
    <location>
        <begin position="223"/>
        <end position="247"/>
    </location>
</feature>
<dbReference type="Gene3D" id="1.20.1250.20">
    <property type="entry name" value="MFS general substrate transporter like domains"/>
    <property type="match status" value="1"/>
</dbReference>
<feature type="transmembrane region" description="Helical" evidence="7">
    <location>
        <begin position="81"/>
        <end position="99"/>
    </location>
</feature>
<dbReference type="PANTHER" id="PTHR23513:SF6">
    <property type="entry name" value="MAJOR FACILITATOR SUPERFAMILY ASSOCIATED DOMAIN-CONTAINING PROTEIN"/>
    <property type="match status" value="1"/>
</dbReference>
<evidence type="ECO:0000256" key="4">
    <source>
        <dbReference type="ARBA" id="ARBA00022989"/>
    </source>
</evidence>
<comment type="caution">
    <text evidence="8">The sequence shown here is derived from an EMBL/GenBank/DDBJ whole genome shotgun (WGS) entry which is preliminary data.</text>
</comment>
<accession>A0A543CPW8</accession>
<dbReference type="PANTHER" id="PTHR23513">
    <property type="entry name" value="INTEGRAL MEMBRANE EFFLUX PROTEIN-RELATED"/>
    <property type="match status" value="1"/>
</dbReference>